<evidence type="ECO:0000256" key="4">
    <source>
        <dbReference type="ARBA" id="ARBA00023125"/>
    </source>
</evidence>
<dbReference type="GO" id="GO:0006354">
    <property type="term" value="P:DNA-templated transcription elongation"/>
    <property type="evidence" value="ECO:0007669"/>
    <property type="project" value="TreeGrafter"/>
</dbReference>
<evidence type="ECO:0000256" key="3">
    <source>
        <dbReference type="ARBA" id="ARBA00023015"/>
    </source>
</evidence>
<dbReference type="HAMAP" id="MF_00105">
    <property type="entry name" value="GreA_GreB"/>
    <property type="match status" value="1"/>
</dbReference>
<keyword evidence="12" id="KW-0648">Protein biosynthesis</keyword>
<dbReference type="InterPro" id="IPR023459">
    <property type="entry name" value="Tscrpt_elong_fac_GreA/B_fam"/>
</dbReference>
<evidence type="ECO:0000256" key="7">
    <source>
        <dbReference type="ARBA" id="ARBA00030776"/>
    </source>
</evidence>
<comment type="similarity">
    <text evidence="1 8 9">Belongs to the GreA/GreB family.</text>
</comment>
<evidence type="ECO:0000313" key="13">
    <source>
        <dbReference type="Proteomes" id="UP000193136"/>
    </source>
</evidence>
<dbReference type="Proteomes" id="UP000193136">
    <property type="component" value="Unassembled WGS sequence"/>
</dbReference>
<dbReference type="InterPro" id="IPR006359">
    <property type="entry name" value="Tscrpt_elong_fac_GreA"/>
</dbReference>
<protein>
    <recommendedName>
        <fullName evidence="2 8">Transcription elongation factor GreA</fullName>
    </recommendedName>
    <alternativeName>
        <fullName evidence="7 8">Transcript cleavage factor GreA</fullName>
    </alternativeName>
</protein>
<dbReference type="PANTHER" id="PTHR30437">
    <property type="entry name" value="TRANSCRIPTION ELONGATION FACTOR GREA"/>
    <property type="match status" value="1"/>
</dbReference>
<dbReference type="FunFam" id="1.10.287.180:FF:000001">
    <property type="entry name" value="Transcription elongation factor GreA"/>
    <property type="match status" value="1"/>
</dbReference>
<accession>A0A1X0YEJ4</accession>
<feature type="domain" description="Transcription elongation factor GreA/GreB C-terminal" evidence="10">
    <location>
        <begin position="83"/>
        <end position="157"/>
    </location>
</feature>
<dbReference type="GO" id="GO:0070063">
    <property type="term" value="F:RNA polymerase binding"/>
    <property type="evidence" value="ECO:0007669"/>
    <property type="project" value="InterPro"/>
</dbReference>
<keyword evidence="5 8" id="KW-0804">Transcription</keyword>
<evidence type="ECO:0000256" key="8">
    <source>
        <dbReference type="HAMAP-Rule" id="MF_00105"/>
    </source>
</evidence>
<dbReference type="InterPro" id="IPR022691">
    <property type="entry name" value="Tscrpt_elong_fac_GreA/B_N"/>
</dbReference>
<evidence type="ECO:0000256" key="6">
    <source>
        <dbReference type="ARBA" id="ARBA00024916"/>
    </source>
</evidence>
<dbReference type="AlphaFoldDB" id="A0A1X0YEJ4"/>
<organism evidence="12 13">
    <name type="scientific">Geothermobacter hydrogeniphilus</name>
    <dbReference type="NCBI Taxonomy" id="1969733"/>
    <lineage>
        <taxon>Bacteria</taxon>
        <taxon>Pseudomonadati</taxon>
        <taxon>Thermodesulfobacteriota</taxon>
        <taxon>Desulfuromonadia</taxon>
        <taxon>Desulfuromonadales</taxon>
        <taxon>Geothermobacteraceae</taxon>
        <taxon>Geothermobacter</taxon>
    </lineage>
</organism>
<dbReference type="PROSITE" id="PS00830">
    <property type="entry name" value="GREAB_2"/>
    <property type="match status" value="1"/>
</dbReference>
<dbReference type="GO" id="GO:0032784">
    <property type="term" value="P:regulation of DNA-templated transcription elongation"/>
    <property type="evidence" value="ECO:0007669"/>
    <property type="project" value="UniProtKB-UniRule"/>
</dbReference>
<feature type="domain" description="Transcription elongation factor GreA/GreB N-terminal" evidence="11">
    <location>
        <begin position="5"/>
        <end position="75"/>
    </location>
</feature>
<dbReference type="InterPro" id="IPR028624">
    <property type="entry name" value="Tscrpt_elong_fac_GreA/B"/>
</dbReference>
<dbReference type="SUPFAM" id="SSF46557">
    <property type="entry name" value="GreA transcript cleavage protein, N-terminal domain"/>
    <property type="match status" value="1"/>
</dbReference>
<evidence type="ECO:0000256" key="5">
    <source>
        <dbReference type="ARBA" id="ARBA00023163"/>
    </source>
</evidence>
<dbReference type="PIRSF" id="PIRSF006092">
    <property type="entry name" value="GreA_GreB"/>
    <property type="match status" value="1"/>
</dbReference>
<dbReference type="STRING" id="1969733.B5V00_01865"/>
<sequence>MSSQIPMTRVGHERLQEELKNLIRVERPRVVEQIAEARSHGDLSENAEYDAAKDRQAFIEGRIQELNDKIARAQVIDPSKLSGDKVVFGATVTLFDAETDTEVTYQIVGEDEADIKDGKISVTSPVGKALIGHSLDDEVRIKVPSGLRVYEITDIRYE</sequence>
<comment type="caution">
    <text evidence="12">The sequence shown here is derived from an EMBL/GenBank/DDBJ whole genome shotgun (WGS) entry which is preliminary data.</text>
</comment>
<keyword evidence="3 8" id="KW-0805">Transcription regulation</keyword>
<dbReference type="RefSeq" id="WP_085008928.1">
    <property type="nucleotide sequence ID" value="NZ_NAAD01000001.1"/>
</dbReference>
<evidence type="ECO:0000256" key="9">
    <source>
        <dbReference type="RuleBase" id="RU000556"/>
    </source>
</evidence>
<keyword evidence="12" id="KW-0251">Elongation factor</keyword>
<dbReference type="InterPro" id="IPR018151">
    <property type="entry name" value="TF_GreA/GreB_CS"/>
</dbReference>
<dbReference type="NCBIfam" id="TIGR01462">
    <property type="entry name" value="greA"/>
    <property type="match status" value="1"/>
</dbReference>
<gene>
    <name evidence="8" type="primary">greA</name>
    <name evidence="12" type="ORF">B5V00_01865</name>
</gene>
<dbReference type="Gene3D" id="1.10.287.180">
    <property type="entry name" value="Transcription elongation factor, GreA/GreB, N-terminal domain"/>
    <property type="match status" value="1"/>
</dbReference>
<dbReference type="EMBL" id="NAAD01000001">
    <property type="protein sequence ID" value="ORJ63635.1"/>
    <property type="molecule type" value="Genomic_DNA"/>
</dbReference>
<reference evidence="12 13" key="1">
    <citation type="submission" date="2017-03" db="EMBL/GenBank/DDBJ databases">
        <title>Genome sequence of Geothermobacter sp. EPR-M, Deep-Sea Iron Reducer.</title>
        <authorList>
            <person name="Tully B."/>
            <person name="Savalia P."/>
            <person name="Abuyen K."/>
            <person name="Baughan C."/>
            <person name="Romero E."/>
            <person name="Ronkowski C."/>
            <person name="Torres B."/>
            <person name="Tremblay J."/>
            <person name="Trujillo A."/>
            <person name="Tyler M."/>
            <person name="Perez-Rodriguez I."/>
            <person name="Amend J."/>
        </authorList>
    </citation>
    <scope>NUCLEOTIDE SEQUENCE [LARGE SCALE GENOMIC DNA]</scope>
    <source>
        <strain evidence="12 13">EPR-M</strain>
    </source>
</reference>
<keyword evidence="4 8" id="KW-0238">DNA-binding</keyword>
<dbReference type="InterPro" id="IPR036953">
    <property type="entry name" value="GreA/GreB_C_sf"/>
</dbReference>
<dbReference type="GO" id="GO:0003746">
    <property type="term" value="F:translation elongation factor activity"/>
    <property type="evidence" value="ECO:0007669"/>
    <property type="project" value="UniProtKB-KW"/>
</dbReference>
<dbReference type="InterPro" id="IPR001437">
    <property type="entry name" value="Tscrpt_elong_fac_GreA/B_C"/>
</dbReference>
<dbReference type="InterPro" id="IPR036805">
    <property type="entry name" value="Tscrpt_elong_fac_GreA/B_N_sf"/>
</dbReference>
<evidence type="ECO:0000259" key="10">
    <source>
        <dbReference type="Pfam" id="PF01272"/>
    </source>
</evidence>
<keyword evidence="13" id="KW-1185">Reference proteome</keyword>
<dbReference type="NCBIfam" id="NF001263">
    <property type="entry name" value="PRK00226.1-4"/>
    <property type="match status" value="1"/>
</dbReference>
<dbReference type="OrthoDB" id="9808774at2"/>
<dbReference type="PROSITE" id="PS00829">
    <property type="entry name" value="GREAB_1"/>
    <property type="match status" value="1"/>
</dbReference>
<dbReference type="GO" id="GO:0003677">
    <property type="term" value="F:DNA binding"/>
    <property type="evidence" value="ECO:0007669"/>
    <property type="project" value="UniProtKB-UniRule"/>
</dbReference>
<dbReference type="PANTHER" id="PTHR30437:SF4">
    <property type="entry name" value="TRANSCRIPTION ELONGATION FACTOR GREA"/>
    <property type="match status" value="1"/>
</dbReference>
<evidence type="ECO:0000256" key="1">
    <source>
        <dbReference type="ARBA" id="ARBA00008213"/>
    </source>
</evidence>
<evidence type="ECO:0000256" key="2">
    <source>
        <dbReference type="ARBA" id="ARBA00013729"/>
    </source>
</evidence>
<name>A0A1X0YEJ4_9BACT</name>
<dbReference type="Gene3D" id="3.10.50.30">
    <property type="entry name" value="Transcription elongation factor, GreA/GreB, C-terminal domain"/>
    <property type="match status" value="1"/>
</dbReference>
<dbReference type="Pfam" id="PF03449">
    <property type="entry name" value="GreA_GreB_N"/>
    <property type="match status" value="1"/>
</dbReference>
<comment type="function">
    <text evidence="6 8 9">Necessary for efficient RNA polymerase transcription elongation past template-encoded arresting sites. The arresting sites in DNA have the property of trapping a certain fraction of elongating RNA polymerases that pass through, resulting in locked ternary complexes. Cleavage of the nascent transcript by cleavage factors such as GreA or GreB allows the resumption of elongation from the new 3'terminus. GreA releases sequences of 2 to 3 nucleotides.</text>
</comment>
<evidence type="ECO:0000259" key="11">
    <source>
        <dbReference type="Pfam" id="PF03449"/>
    </source>
</evidence>
<dbReference type="FunFam" id="3.10.50.30:FF:000001">
    <property type="entry name" value="Transcription elongation factor GreA"/>
    <property type="match status" value="1"/>
</dbReference>
<proteinExistence type="inferred from homology"/>
<dbReference type="Pfam" id="PF01272">
    <property type="entry name" value="GreA_GreB"/>
    <property type="match status" value="1"/>
</dbReference>
<evidence type="ECO:0000313" key="12">
    <source>
        <dbReference type="EMBL" id="ORJ63635.1"/>
    </source>
</evidence>
<dbReference type="NCBIfam" id="NF001261">
    <property type="entry name" value="PRK00226.1-2"/>
    <property type="match status" value="1"/>
</dbReference>
<dbReference type="NCBIfam" id="NF001264">
    <property type="entry name" value="PRK00226.1-5"/>
    <property type="match status" value="1"/>
</dbReference>
<dbReference type="SUPFAM" id="SSF54534">
    <property type="entry name" value="FKBP-like"/>
    <property type="match status" value="1"/>
</dbReference>